<accession>A0A8E7EIJ1</accession>
<dbReference type="KEGG" id="mrtj:KHC33_08915"/>
<sequence>MLSDSGWTGRKFLQETLYRDSHIKVEEEPKTRVCGVCEPNQTLIPLPEINKIAVDPVIFWDALDDRQTIRTYSDEEMHKWELSLLLHYTQGVREKKNGSHFRTVPSAGALHPFETRIIVNRVSGLEPGIYRYLPLDHALVHEECHSGDHQSLCHVCKNPNLISSSAISFIWTAVPERMIWKFGPRGWRYLFIEAGHICQNLYVACAALSLGVCAIGSYNDDDINCILGIDGDSEFCIYLASVGKIK</sequence>
<dbReference type="Gene3D" id="3.40.109.10">
    <property type="entry name" value="NADH Oxidase"/>
    <property type="match status" value="1"/>
</dbReference>
<evidence type="ECO:0000313" key="3">
    <source>
        <dbReference type="Proteomes" id="UP000680656"/>
    </source>
</evidence>
<dbReference type="GO" id="GO:0016491">
    <property type="term" value="F:oxidoreductase activity"/>
    <property type="evidence" value="ECO:0007669"/>
    <property type="project" value="InterPro"/>
</dbReference>
<proteinExistence type="predicted"/>
<protein>
    <submittedName>
        <fullName evidence="2">SagB/ThcOx family dehydrogenase</fullName>
    </submittedName>
</protein>
<dbReference type="InterPro" id="IPR020051">
    <property type="entry name" value="SagB-type_dehydrogenase"/>
</dbReference>
<feature type="domain" description="Nitroreductase" evidence="1">
    <location>
        <begin position="65"/>
        <end position="244"/>
    </location>
</feature>
<dbReference type="InterPro" id="IPR029479">
    <property type="entry name" value="Nitroreductase"/>
</dbReference>
<dbReference type="NCBIfam" id="TIGR03605">
    <property type="entry name" value="antibiot_sagB"/>
    <property type="match status" value="1"/>
</dbReference>
<dbReference type="SUPFAM" id="SSF55469">
    <property type="entry name" value="FMN-dependent nitroreductase-like"/>
    <property type="match status" value="1"/>
</dbReference>
<dbReference type="AlphaFoldDB" id="A0A8E7EIJ1"/>
<reference evidence="2 3" key="1">
    <citation type="submission" date="2021-05" db="EMBL/GenBank/DDBJ databases">
        <title>A novel Methanospirillum isolate from a pyrite-forming mixed culture.</title>
        <authorList>
            <person name="Bunk B."/>
            <person name="Sproer C."/>
            <person name="Spring S."/>
            <person name="Pester M."/>
        </authorList>
    </citation>
    <scope>NUCLEOTIDE SEQUENCE [LARGE SCALE GENOMIC DNA]</scope>
    <source>
        <strain evidence="2 3">J.3.6.1-F.2.7.3</strain>
    </source>
</reference>
<dbReference type="Proteomes" id="UP000680656">
    <property type="component" value="Chromosome"/>
</dbReference>
<organism evidence="2 3">
    <name type="scientific">Methanospirillum purgamenti</name>
    <dbReference type="NCBI Taxonomy" id="2834276"/>
    <lineage>
        <taxon>Archaea</taxon>
        <taxon>Methanobacteriati</taxon>
        <taxon>Methanobacteriota</taxon>
        <taxon>Stenosarchaea group</taxon>
        <taxon>Methanomicrobia</taxon>
        <taxon>Methanomicrobiales</taxon>
        <taxon>Methanospirillaceae</taxon>
        <taxon>Methanospirillum</taxon>
    </lineage>
</organism>
<dbReference type="CDD" id="cd02142">
    <property type="entry name" value="McbC_SagB-like_oxidoreductase"/>
    <property type="match status" value="1"/>
</dbReference>
<dbReference type="Pfam" id="PF00881">
    <property type="entry name" value="Nitroreductase"/>
    <property type="match status" value="1"/>
</dbReference>
<gene>
    <name evidence="2" type="ORF">KHC33_08915</name>
</gene>
<evidence type="ECO:0000259" key="1">
    <source>
        <dbReference type="Pfam" id="PF00881"/>
    </source>
</evidence>
<dbReference type="EMBL" id="CP075546">
    <property type="protein sequence ID" value="QVV87495.1"/>
    <property type="molecule type" value="Genomic_DNA"/>
</dbReference>
<dbReference type="GeneID" id="65097301"/>
<dbReference type="PANTHER" id="PTHR43745">
    <property type="entry name" value="NITROREDUCTASE MJ1384-RELATED"/>
    <property type="match status" value="1"/>
</dbReference>
<dbReference type="InterPro" id="IPR000415">
    <property type="entry name" value="Nitroreductase-like"/>
</dbReference>
<dbReference type="RefSeq" id="WP_214418316.1">
    <property type="nucleotide sequence ID" value="NZ_CP075546.1"/>
</dbReference>
<evidence type="ECO:0000313" key="2">
    <source>
        <dbReference type="EMBL" id="QVV87495.1"/>
    </source>
</evidence>
<dbReference type="PANTHER" id="PTHR43745:SF2">
    <property type="entry name" value="NITROREDUCTASE MJ1384-RELATED"/>
    <property type="match status" value="1"/>
</dbReference>
<dbReference type="InterPro" id="IPR052544">
    <property type="entry name" value="Bacteriocin_Proc_Enz"/>
</dbReference>
<keyword evidence="3" id="KW-1185">Reference proteome</keyword>
<name>A0A8E7EIJ1_9EURY</name>